<dbReference type="EMBL" id="JANJQO010000334">
    <property type="protein sequence ID" value="KAJ2978886.1"/>
    <property type="molecule type" value="Genomic_DNA"/>
</dbReference>
<accession>A0ACC1NJ39</accession>
<proteinExistence type="predicted"/>
<organism evidence="1 2">
    <name type="scientific">Zarea fungicola</name>
    <dbReference type="NCBI Taxonomy" id="93591"/>
    <lineage>
        <taxon>Eukaryota</taxon>
        <taxon>Fungi</taxon>
        <taxon>Dikarya</taxon>
        <taxon>Ascomycota</taxon>
        <taxon>Pezizomycotina</taxon>
        <taxon>Sordariomycetes</taxon>
        <taxon>Hypocreomycetidae</taxon>
        <taxon>Hypocreales</taxon>
        <taxon>Cordycipitaceae</taxon>
        <taxon>Zarea</taxon>
    </lineage>
</organism>
<reference evidence="1" key="1">
    <citation type="submission" date="2022-08" db="EMBL/GenBank/DDBJ databases">
        <title>Genome Sequence of Lecanicillium fungicola.</title>
        <authorList>
            <person name="Buettner E."/>
        </authorList>
    </citation>
    <scope>NUCLEOTIDE SEQUENCE</scope>
    <source>
        <strain evidence="1">Babe33</strain>
    </source>
</reference>
<sequence>MSILSAARGISTTIFSNLFVSLPIPSADSDLSVQTFIVTGSNKGLGLESARHLSRLGAGKLILAVRNEAKGLEAKRNILATTARPESSIDIWSLDMDSVDSIRAFAVRAATLPRIDGVLANAGLMTTKFSSSEGNEQSLHVNVIGTFLLYLLLAPKMRESGRHTGNVCRYAIPNSALHYTAPITELRSRDDGLMRRLSNRDTADMAGRYSLTKLLVVYAVRELAERSAASAKEAPIIINTPNPSFCKSDLGKEMADSLGFKISERLIARSTEEGSRTLVHGLLAGQETNGQYLTNCHVARYSTVTVAPTI</sequence>
<keyword evidence="2" id="KW-1185">Reference proteome</keyword>
<evidence type="ECO:0000313" key="1">
    <source>
        <dbReference type="EMBL" id="KAJ2978886.1"/>
    </source>
</evidence>
<gene>
    <name evidence="1" type="ORF">NQ176_g3569</name>
</gene>
<evidence type="ECO:0000313" key="2">
    <source>
        <dbReference type="Proteomes" id="UP001143910"/>
    </source>
</evidence>
<name>A0ACC1NJ39_9HYPO</name>
<protein>
    <submittedName>
        <fullName evidence="1">Uncharacterized protein</fullName>
    </submittedName>
</protein>
<comment type="caution">
    <text evidence="1">The sequence shown here is derived from an EMBL/GenBank/DDBJ whole genome shotgun (WGS) entry which is preliminary data.</text>
</comment>
<dbReference type="Proteomes" id="UP001143910">
    <property type="component" value="Unassembled WGS sequence"/>
</dbReference>